<protein>
    <submittedName>
        <fullName evidence="2">Uncharacterized protein</fullName>
    </submittedName>
</protein>
<gene>
    <name evidence="2" type="ORF">BBN63_20665</name>
</gene>
<accession>A0A1U9QVI3</accession>
<dbReference type="Proteomes" id="UP000189677">
    <property type="component" value="Chromosome"/>
</dbReference>
<dbReference type="EMBL" id="CP018047">
    <property type="protein sequence ID" value="AQU68268.1"/>
    <property type="molecule type" value="Genomic_DNA"/>
</dbReference>
<dbReference type="KEGG" id="snw:BBN63_20665"/>
<evidence type="ECO:0000313" key="2">
    <source>
        <dbReference type="EMBL" id="AQU68268.1"/>
    </source>
</evidence>
<proteinExistence type="predicted"/>
<organism evidence="2 3">
    <name type="scientific">Streptomyces niveus</name>
    <name type="common">Streptomyces spheroides</name>
    <dbReference type="NCBI Taxonomy" id="193462"/>
    <lineage>
        <taxon>Bacteria</taxon>
        <taxon>Bacillati</taxon>
        <taxon>Actinomycetota</taxon>
        <taxon>Actinomycetes</taxon>
        <taxon>Kitasatosporales</taxon>
        <taxon>Streptomycetaceae</taxon>
        <taxon>Streptomyces</taxon>
    </lineage>
</organism>
<sequence length="126" mass="13554">MPLPGGTALRSPHVGGVDVSTRARLLPWPGENGQRSYLVSGDGHSYLSTLANEMEEAQLQTGGTLLDHAAAMLREDRVSTRELRFLSAQLTEALRDALRVAESRGSRLPSPDDAVPVTETHPVTDP</sequence>
<dbReference type="AlphaFoldDB" id="A0A1U9QVI3"/>
<keyword evidence="3" id="KW-1185">Reference proteome</keyword>
<dbReference type="OrthoDB" id="4320909at2"/>
<name>A0A1U9QVI3_STRNV</name>
<evidence type="ECO:0000313" key="3">
    <source>
        <dbReference type="Proteomes" id="UP000189677"/>
    </source>
</evidence>
<feature type="region of interest" description="Disordered" evidence="1">
    <location>
        <begin position="101"/>
        <end position="126"/>
    </location>
</feature>
<evidence type="ECO:0000256" key="1">
    <source>
        <dbReference type="SAM" id="MobiDB-lite"/>
    </source>
</evidence>
<reference evidence="2 3" key="1">
    <citation type="submission" date="2016-11" db="EMBL/GenBank/DDBJ databases">
        <title>Complete genome sequence of Streptomyces niveus SCSIO 3406.</title>
        <authorList>
            <person name="Zhu Q."/>
            <person name="Cheng W."/>
            <person name="Song Y."/>
            <person name="Li Q."/>
            <person name="Ju J."/>
        </authorList>
    </citation>
    <scope>NUCLEOTIDE SEQUENCE [LARGE SCALE GENOMIC DNA]</scope>
    <source>
        <strain evidence="2 3">SCSIO 3406</strain>
    </source>
</reference>